<dbReference type="AlphaFoldDB" id="A0AAN7S804"/>
<name>A0AAN7S804_9COLE</name>
<protein>
    <submittedName>
        <fullName evidence="2">Uncharacterized protein</fullName>
    </submittedName>
</protein>
<keyword evidence="3" id="KW-1185">Reference proteome</keyword>
<evidence type="ECO:0000313" key="3">
    <source>
        <dbReference type="Proteomes" id="UP001353858"/>
    </source>
</evidence>
<comment type="caution">
    <text evidence="2">The sequence shown here is derived from an EMBL/GenBank/DDBJ whole genome shotgun (WGS) entry which is preliminary data.</text>
</comment>
<accession>A0AAN7S804</accession>
<evidence type="ECO:0000256" key="1">
    <source>
        <dbReference type="SAM" id="MobiDB-lite"/>
    </source>
</evidence>
<evidence type="ECO:0000313" key="2">
    <source>
        <dbReference type="EMBL" id="KAK4876571.1"/>
    </source>
</evidence>
<reference evidence="3" key="1">
    <citation type="submission" date="2023-01" db="EMBL/GenBank/DDBJ databases">
        <title>Key to firefly adult light organ development and bioluminescence: homeobox transcription factors regulate luciferase expression and transportation to peroxisome.</title>
        <authorList>
            <person name="Fu X."/>
        </authorList>
    </citation>
    <scope>NUCLEOTIDE SEQUENCE [LARGE SCALE GENOMIC DNA]</scope>
</reference>
<dbReference type="EMBL" id="JARPUR010000004">
    <property type="protein sequence ID" value="KAK4876571.1"/>
    <property type="molecule type" value="Genomic_DNA"/>
</dbReference>
<organism evidence="2 3">
    <name type="scientific">Aquatica leii</name>
    <dbReference type="NCBI Taxonomy" id="1421715"/>
    <lineage>
        <taxon>Eukaryota</taxon>
        <taxon>Metazoa</taxon>
        <taxon>Ecdysozoa</taxon>
        <taxon>Arthropoda</taxon>
        <taxon>Hexapoda</taxon>
        <taxon>Insecta</taxon>
        <taxon>Pterygota</taxon>
        <taxon>Neoptera</taxon>
        <taxon>Endopterygota</taxon>
        <taxon>Coleoptera</taxon>
        <taxon>Polyphaga</taxon>
        <taxon>Elateriformia</taxon>
        <taxon>Elateroidea</taxon>
        <taxon>Lampyridae</taxon>
        <taxon>Luciolinae</taxon>
        <taxon>Aquatica</taxon>
    </lineage>
</organism>
<dbReference type="Proteomes" id="UP001353858">
    <property type="component" value="Unassembled WGS sequence"/>
</dbReference>
<gene>
    <name evidence="2" type="ORF">RN001_009077</name>
</gene>
<proteinExistence type="predicted"/>
<feature type="compositionally biased region" description="Basic residues" evidence="1">
    <location>
        <begin position="26"/>
        <end position="37"/>
    </location>
</feature>
<feature type="region of interest" description="Disordered" evidence="1">
    <location>
        <begin position="21"/>
        <end position="73"/>
    </location>
</feature>
<sequence>MGQNRERVWYYWRRLQAENGINSRRISTRKRKGKKPQQPKQEVPNADGETPVAATHNESTPAEPRPKKRKEDPKLHMLKEAFAILKSAYVPQEVRKETHPEVASSVAFIGEKMKSYSTATKNMVQQEIFQILVRVDQGYYEGPPGHPQYSGDYPAPTPNYYHQPVRSIPTGLLPHTTPIPSTSTSTPQHVSLDEYLSSPGSEMSEVNIEELI</sequence>